<name>V5ERB0_KALBG</name>
<protein>
    <recommendedName>
        <fullName evidence="4">MARVEL domain-containing protein</fullName>
    </recommendedName>
</protein>
<dbReference type="GeneID" id="27421303"/>
<evidence type="ECO:0000313" key="2">
    <source>
        <dbReference type="EMBL" id="EST05478.1"/>
    </source>
</evidence>
<keyword evidence="1" id="KW-1133">Transmembrane helix</keyword>
<evidence type="ECO:0000313" key="3">
    <source>
        <dbReference type="Proteomes" id="UP000019377"/>
    </source>
</evidence>
<reference evidence="3" key="1">
    <citation type="journal article" date="2013" name="Genome Announc.">
        <title>Draft genome sequence of Pseudozyma brasiliensis sp. nov. strain GHG001, a high producer of endo-1,4-xylanase isolated from an insect pest of sugarcane.</title>
        <authorList>
            <person name="Oliveira J.V.D.C."/>
            <person name="dos Santos R.A.C."/>
            <person name="Borges T.A."/>
            <person name="Riano-Pachon D.M."/>
            <person name="Goldman G.H."/>
        </authorList>
    </citation>
    <scope>NUCLEOTIDE SEQUENCE [LARGE SCALE GENOMIC DNA]</scope>
    <source>
        <strain evidence="3">GHG001</strain>
    </source>
</reference>
<dbReference type="OMA" id="TYCGQLN"/>
<dbReference type="OrthoDB" id="2117453at2759"/>
<keyword evidence="1" id="KW-0472">Membrane</keyword>
<dbReference type="eggNOG" id="ENOG502S522">
    <property type="taxonomic scope" value="Eukaryota"/>
</dbReference>
<feature type="transmembrane region" description="Helical" evidence="1">
    <location>
        <begin position="12"/>
        <end position="34"/>
    </location>
</feature>
<accession>V5ERB0</accession>
<gene>
    <name evidence="2" type="ORF">PSEUBRA_SCAF5g02322</name>
</gene>
<organism evidence="2 3">
    <name type="scientific">Kalmanozyma brasiliensis (strain GHG001)</name>
    <name type="common">Yeast</name>
    <name type="synonym">Pseudozyma brasiliensis</name>
    <dbReference type="NCBI Taxonomy" id="1365824"/>
    <lineage>
        <taxon>Eukaryota</taxon>
        <taxon>Fungi</taxon>
        <taxon>Dikarya</taxon>
        <taxon>Basidiomycota</taxon>
        <taxon>Ustilaginomycotina</taxon>
        <taxon>Ustilaginomycetes</taxon>
        <taxon>Ustilaginales</taxon>
        <taxon>Ustilaginaceae</taxon>
        <taxon>Kalmanozyma</taxon>
    </lineage>
</organism>
<proteinExistence type="predicted"/>
<keyword evidence="3" id="KW-1185">Reference proteome</keyword>
<dbReference type="EMBL" id="KI545891">
    <property type="protein sequence ID" value="EST05478.1"/>
    <property type="molecule type" value="Genomic_DNA"/>
</dbReference>
<dbReference type="RefSeq" id="XP_016290467.1">
    <property type="nucleotide sequence ID" value="XM_016438607.1"/>
</dbReference>
<feature type="transmembrane region" description="Helical" evidence="1">
    <location>
        <begin position="84"/>
        <end position="103"/>
    </location>
</feature>
<dbReference type="AlphaFoldDB" id="V5ERB0"/>
<feature type="transmembrane region" description="Helical" evidence="1">
    <location>
        <begin position="131"/>
        <end position="152"/>
    </location>
</feature>
<dbReference type="Proteomes" id="UP000019377">
    <property type="component" value="Unassembled WGS sequence"/>
</dbReference>
<feature type="transmembrane region" description="Helical" evidence="1">
    <location>
        <begin position="54"/>
        <end position="75"/>
    </location>
</feature>
<evidence type="ECO:0008006" key="4">
    <source>
        <dbReference type="Google" id="ProtNLM"/>
    </source>
</evidence>
<dbReference type="HOGENOM" id="CLU_109463_0_1_1"/>
<evidence type="ECO:0000256" key="1">
    <source>
        <dbReference type="SAM" id="Phobius"/>
    </source>
</evidence>
<dbReference type="STRING" id="1365824.V5ERB0"/>
<sequence>MVDTSAIVRRAHPILFITLAVISFIAAVIASTIVTDYNNNGNPPSTSLNNATRFTVFASWWTFVISTAYAVLFLINKGGVFTSIAGHAISTFLTFIFVTASAGSLTDATGGALTCSRDRIVYCGSTRALQAFVWIEWGLLVIILALVAFIGAGSFRGGRSVKEPLTA</sequence>
<keyword evidence="1" id="KW-0812">Transmembrane</keyword>